<organism evidence="2 3">
    <name type="scientific">Paspalum notatum var. saurae</name>
    <dbReference type="NCBI Taxonomy" id="547442"/>
    <lineage>
        <taxon>Eukaryota</taxon>
        <taxon>Viridiplantae</taxon>
        <taxon>Streptophyta</taxon>
        <taxon>Embryophyta</taxon>
        <taxon>Tracheophyta</taxon>
        <taxon>Spermatophyta</taxon>
        <taxon>Magnoliopsida</taxon>
        <taxon>Liliopsida</taxon>
        <taxon>Poales</taxon>
        <taxon>Poaceae</taxon>
        <taxon>PACMAD clade</taxon>
        <taxon>Panicoideae</taxon>
        <taxon>Andropogonodae</taxon>
        <taxon>Paspaleae</taxon>
        <taxon>Paspalinae</taxon>
        <taxon>Paspalum</taxon>
    </lineage>
</organism>
<dbReference type="Proteomes" id="UP001341281">
    <property type="component" value="Chromosome 01"/>
</dbReference>
<reference evidence="2 3" key="1">
    <citation type="submission" date="2024-02" db="EMBL/GenBank/DDBJ databases">
        <title>High-quality chromosome-scale genome assembly of Pensacola bahiagrass (Paspalum notatum Flugge var. saurae).</title>
        <authorList>
            <person name="Vega J.M."/>
            <person name="Podio M."/>
            <person name="Orjuela J."/>
            <person name="Siena L.A."/>
            <person name="Pessino S.C."/>
            <person name="Combes M.C."/>
            <person name="Mariac C."/>
            <person name="Albertini E."/>
            <person name="Pupilli F."/>
            <person name="Ortiz J.P.A."/>
            <person name="Leblanc O."/>
        </authorList>
    </citation>
    <scope>NUCLEOTIDE SEQUENCE [LARGE SCALE GENOMIC DNA]</scope>
    <source>
        <strain evidence="2">R1</strain>
        <tissue evidence="2">Leaf</tissue>
    </source>
</reference>
<feature type="region of interest" description="Disordered" evidence="1">
    <location>
        <begin position="1"/>
        <end position="66"/>
    </location>
</feature>
<name>A0AAQ3PW54_PASNO</name>
<evidence type="ECO:0000313" key="2">
    <source>
        <dbReference type="EMBL" id="WVZ53992.1"/>
    </source>
</evidence>
<feature type="compositionally biased region" description="Basic and acidic residues" evidence="1">
    <location>
        <begin position="48"/>
        <end position="66"/>
    </location>
</feature>
<feature type="compositionally biased region" description="Basic and acidic residues" evidence="1">
    <location>
        <begin position="17"/>
        <end position="29"/>
    </location>
</feature>
<accession>A0AAQ3PW54</accession>
<protein>
    <submittedName>
        <fullName evidence="2">Uncharacterized protein</fullName>
    </submittedName>
</protein>
<evidence type="ECO:0000256" key="1">
    <source>
        <dbReference type="SAM" id="MobiDB-lite"/>
    </source>
</evidence>
<proteinExistence type="predicted"/>
<keyword evidence="3" id="KW-1185">Reference proteome</keyword>
<dbReference type="EMBL" id="CP144745">
    <property type="protein sequence ID" value="WVZ53992.1"/>
    <property type="molecule type" value="Genomic_DNA"/>
</dbReference>
<dbReference type="AlphaFoldDB" id="A0AAQ3PW54"/>
<gene>
    <name evidence="2" type="ORF">U9M48_004869</name>
</gene>
<evidence type="ECO:0000313" key="3">
    <source>
        <dbReference type="Proteomes" id="UP001341281"/>
    </source>
</evidence>
<sequence>MEAACDPARWRRRGRARRPEEATGATHDRLWRRRHGMRRQVGEGGRGNGEKGERRREERRHGERRR</sequence>